<dbReference type="OMA" id="RRMEIPI"/>
<proteinExistence type="predicted"/>
<evidence type="ECO:0000313" key="2">
    <source>
        <dbReference type="Proteomes" id="UP000001593"/>
    </source>
</evidence>
<reference evidence="1 2" key="1">
    <citation type="journal article" date="2007" name="Science">
        <title>Sea anemone genome reveals ancestral eumetazoan gene repertoire and genomic organization.</title>
        <authorList>
            <person name="Putnam N.H."/>
            <person name="Srivastava M."/>
            <person name="Hellsten U."/>
            <person name="Dirks B."/>
            <person name="Chapman J."/>
            <person name="Salamov A."/>
            <person name="Terry A."/>
            <person name="Shapiro H."/>
            <person name="Lindquist E."/>
            <person name="Kapitonov V.V."/>
            <person name="Jurka J."/>
            <person name="Genikhovich G."/>
            <person name="Grigoriev I.V."/>
            <person name="Lucas S.M."/>
            <person name="Steele R.E."/>
            <person name="Finnerty J.R."/>
            <person name="Technau U."/>
            <person name="Martindale M.Q."/>
            <person name="Rokhsar D.S."/>
        </authorList>
    </citation>
    <scope>NUCLEOTIDE SEQUENCE [LARGE SCALE GENOMIC DNA]</scope>
    <source>
        <strain evidence="2">CH2 X CH6</strain>
    </source>
</reference>
<dbReference type="InParanoid" id="A7T8L3"/>
<accession>A7T8L3</accession>
<name>A7T8L3_NEMVE</name>
<dbReference type="HOGENOM" id="CLU_2313197_0_0_1"/>
<dbReference type="SUPFAM" id="SSF52266">
    <property type="entry name" value="SGNH hydrolase"/>
    <property type="match status" value="1"/>
</dbReference>
<dbReference type="AlphaFoldDB" id="A7T8L3"/>
<dbReference type="PANTHER" id="PTHR21325:SF31">
    <property type="entry name" value="GH22081P-RELATED"/>
    <property type="match status" value="1"/>
</dbReference>
<organism evidence="1 2">
    <name type="scientific">Nematostella vectensis</name>
    <name type="common">Starlet sea anemone</name>
    <dbReference type="NCBI Taxonomy" id="45351"/>
    <lineage>
        <taxon>Eukaryota</taxon>
        <taxon>Metazoa</taxon>
        <taxon>Cnidaria</taxon>
        <taxon>Anthozoa</taxon>
        <taxon>Hexacorallia</taxon>
        <taxon>Actiniaria</taxon>
        <taxon>Edwardsiidae</taxon>
        <taxon>Nematostella</taxon>
    </lineage>
</organism>
<dbReference type="GO" id="GO:0004620">
    <property type="term" value="F:phospholipase activity"/>
    <property type="evidence" value="ECO:0007669"/>
    <property type="project" value="InterPro"/>
</dbReference>
<gene>
    <name evidence="1" type="ORF">NEMVEDRAFT_v1g223838</name>
</gene>
<dbReference type="Proteomes" id="UP000001593">
    <property type="component" value="Unassembled WGS sequence"/>
</dbReference>
<keyword evidence="2" id="KW-1185">Reference proteome</keyword>
<dbReference type="InterPro" id="IPR038885">
    <property type="entry name" value="PLB1"/>
</dbReference>
<dbReference type="EMBL" id="DS472776">
    <property type="protein sequence ID" value="EDO27672.1"/>
    <property type="molecule type" value="Genomic_DNA"/>
</dbReference>
<evidence type="ECO:0000313" key="1">
    <source>
        <dbReference type="EMBL" id="EDO27672.1"/>
    </source>
</evidence>
<sequence>MTGEEWVEWTKIQKLVLELINSGIYDVSDKFAVVIQPFMFRGPRNKEGGLVAEFFGPDCIHLNTLGHASAATALWNNMLEPVGNKSDVWLAKASLKCPTQ</sequence>
<dbReference type="PANTHER" id="PTHR21325">
    <property type="entry name" value="PHOSPHOLIPASE B, PLB1"/>
    <property type="match status" value="1"/>
</dbReference>
<dbReference type="PhylomeDB" id="A7T8L3"/>
<protein>
    <submittedName>
        <fullName evidence="1">Uncharacterized protein</fullName>
    </submittedName>
</protein>
<feature type="non-terminal residue" evidence="1">
    <location>
        <position position="1"/>
    </location>
</feature>
<dbReference type="eggNOG" id="KOG3670">
    <property type="taxonomic scope" value="Eukaryota"/>
</dbReference>